<proteinExistence type="predicted"/>
<sequence>MTRNKTAPNWRPNVLGPPGHTGKTVFFKATRTHALKVALTPEEKKTTKNQKKFYKKENTKKQYGHSLDNQKDQNLNHGNNNKIGKKATEYLLRIVQLNVEGMTKSKAELISHIFHHADILAL</sequence>
<gene>
    <name evidence="2" type="ORF">MEUPH1_LOCUS30600</name>
</gene>
<feature type="region of interest" description="Disordered" evidence="1">
    <location>
        <begin position="1"/>
        <end position="22"/>
    </location>
</feature>
<reference evidence="2 3" key="1">
    <citation type="submission" date="2023-01" db="EMBL/GenBank/DDBJ databases">
        <authorList>
            <person name="Whitehead M."/>
        </authorList>
    </citation>
    <scope>NUCLEOTIDE SEQUENCE [LARGE SCALE GENOMIC DNA]</scope>
</reference>
<evidence type="ECO:0000313" key="2">
    <source>
        <dbReference type="EMBL" id="CAI6377324.1"/>
    </source>
</evidence>
<protein>
    <submittedName>
        <fullName evidence="2">Uncharacterized protein</fullName>
    </submittedName>
</protein>
<feature type="region of interest" description="Disordered" evidence="1">
    <location>
        <begin position="39"/>
        <end position="82"/>
    </location>
</feature>
<keyword evidence="3" id="KW-1185">Reference proteome</keyword>
<evidence type="ECO:0000313" key="3">
    <source>
        <dbReference type="Proteomes" id="UP001160148"/>
    </source>
</evidence>
<organism evidence="2 3">
    <name type="scientific">Macrosiphum euphorbiae</name>
    <name type="common">potato aphid</name>
    <dbReference type="NCBI Taxonomy" id="13131"/>
    <lineage>
        <taxon>Eukaryota</taxon>
        <taxon>Metazoa</taxon>
        <taxon>Ecdysozoa</taxon>
        <taxon>Arthropoda</taxon>
        <taxon>Hexapoda</taxon>
        <taxon>Insecta</taxon>
        <taxon>Pterygota</taxon>
        <taxon>Neoptera</taxon>
        <taxon>Paraneoptera</taxon>
        <taxon>Hemiptera</taxon>
        <taxon>Sternorrhyncha</taxon>
        <taxon>Aphidomorpha</taxon>
        <taxon>Aphidoidea</taxon>
        <taxon>Aphididae</taxon>
        <taxon>Macrosiphini</taxon>
        <taxon>Macrosiphum</taxon>
    </lineage>
</organism>
<dbReference type="EMBL" id="CARXXK010001698">
    <property type="protein sequence ID" value="CAI6377324.1"/>
    <property type="molecule type" value="Genomic_DNA"/>
</dbReference>
<dbReference type="AlphaFoldDB" id="A0AAV0Y8R0"/>
<feature type="compositionally biased region" description="Polar residues" evidence="1">
    <location>
        <begin position="72"/>
        <end position="82"/>
    </location>
</feature>
<comment type="caution">
    <text evidence="2">The sequence shown here is derived from an EMBL/GenBank/DDBJ whole genome shotgun (WGS) entry which is preliminary data.</text>
</comment>
<name>A0AAV0Y8R0_9HEMI</name>
<accession>A0AAV0Y8R0</accession>
<evidence type="ECO:0000256" key="1">
    <source>
        <dbReference type="SAM" id="MobiDB-lite"/>
    </source>
</evidence>
<dbReference type="Proteomes" id="UP001160148">
    <property type="component" value="Unassembled WGS sequence"/>
</dbReference>
<feature type="non-terminal residue" evidence="2">
    <location>
        <position position="122"/>
    </location>
</feature>